<dbReference type="Pfam" id="PF05063">
    <property type="entry name" value="MT-A70"/>
    <property type="match status" value="1"/>
</dbReference>
<dbReference type="PANTHER" id="PTHR12829:SF4">
    <property type="entry name" value="N(6)-ADENINE-SPECIFIC METHYLTRANSFERASE METTL4"/>
    <property type="match status" value="1"/>
</dbReference>
<gene>
    <name evidence="4 5 6" type="primary">LOC120255848</name>
</gene>
<dbReference type="GeneID" id="120255848"/>
<name>A0AB40AXI8_DIOCR</name>
<dbReference type="GO" id="GO:0008168">
    <property type="term" value="F:methyltransferase activity"/>
    <property type="evidence" value="ECO:0007669"/>
    <property type="project" value="InterPro"/>
</dbReference>
<feature type="compositionally biased region" description="Basic and acidic residues" evidence="2">
    <location>
        <begin position="84"/>
        <end position="93"/>
    </location>
</feature>
<feature type="region of interest" description="Disordered" evidence="2">
    <location>
        <begin position="60"/>
        <end position="93"/>
    </location>
</feature>
<dbReference type="InterPro" id="IPR007757">
    <property type="entry name" value="MT-A70-like"/>
</dbReference>
<dbReference type="PROSITE" id="PS51143">
    <property type="entry name" value="MT_A70"/>
    <property type="match status" value="1"/>
</dbReference>
<dbReference type="Proteomes" id="UP001515500">
    <property type="component" value="Unplaced"/>
</dbReference>
<evidence type="ECO:0000313" key="5">
    <source>
        <dbReference type="RefSeq" id="XP_039119561.1"/>
    </source>
</evidence>
<protein>
    <submittedName>
        <fullName evidence="4 5">Methyltransferase-like protein 2 isoform X1</fullName>
    </submittedName>
</protein>
<dbReference type="GO" id="GO:0003676">
    <property type="term" value="F:nucleic acid binding"/>
    <property type="evidence" value="ECO:0007669"/>
    <property type="project" value="InterPro"/>
</dbReference>
<evidence type="ECO:0000256" key="2">
    <source>
        <dbReference type="SAM" id="MobiDB-lite"/>
    </source>
</evidence>
<feature type="compositionally biased region" description="Low complexity" evidence="2">
    <location>
        <begin position="60"/>
        <end position="71"/>
    </location>
</feature>
<keyword evidence="3" id="KW-1185">Reference proteome</keyword>
<dbReference type="RefSeq" id="XP_039119562.1">
    <property type="nucleotide sequence ID" value="XM_039263628.1"/>
</dbReference>
<evidence type="ECO:0000313" key="3">
    <source>
        <dbReference type="Proteomes" id="UP001515500"/>
    </source>
</evidence>
<dbReference type="AlphaFoldDB" id="A0AB40AXI8"/>
<evidence type="ECO:0000313" key="6">
    <source>
        <dbReference type="RefSeq" id="XP_039119562.1"/>
    </source>
</evidence>
<dbReference type="InterPro" id="IPR002052">
    <property type="entry name" value="DNA_methylase_N6_adenine_CS"/>
</dbReference>
<dbReference type="PROSITE" id="PS00092">
    <property type="entry name" value="N6_MTASE"/>
    <property type="match status" value="1"/>
</dbReference>
<dbReference type="GO" id="GO:0005634">
    <property type="term" value="C:nucleus"/>
    <property type="evidence" value="ECO:0007669"/>
    <property type="project" value="TreeGrafter"/>
</dbReference>
<comment type="similarity">
    <text evidence="1">Belongs to the MT-A70-like family.</text>
</comment>
<organism evidence="3 6">
    <name type="scientific">Dioscorea cayennensis subsp. rotundata</name>
    <name type="common">White Guinea yam</name>
    <name type="synonym">Dioscorea rotundata</name>
    <dbReference type="NCBI Taxonomy" id="55577"/>
    <lineage>
        <taxon>Eukaryota</taxon>
        <taxon>Viridiplantae</taxon>
        <taxon>Streptophyta</taxon>
        <taxon>Embryophyta</taxon>
        <taxon>Tracheophyta</taxon>
        <taxon>Spermatophyta</taxon>
        <taxon>Magnoliopsida</taxon>
        <taxon>Liliopsida</taxon>
        <taxon>Dioscoreales</taxon>
        <taxon>Dioscoreaceae</taxon>
        <taxon>Dioscorea</taxon>
    </lineage>
</organism>
<evidence type="ECO:0000256" key="1">
    <source>
        <dbReference type="PROSITE-ProRule" id="PRU00489"/>
    </source>
</evidence>
<dbReference type="RefSeq" id="XP_039119560.1">
    <property type="nucleotide sequence ID" value="XM_039263626.1"/>
</dbReference>
<sequence>MEYDVHDELLSFMSSGIYRFSGSNVVFVDPVRVLSNSYSRFRINSAGYYSRFFGVPSKGNDGNSVDSSSSMKNKKRKRNSQSLNEREKSAENRHQNARPFLVSAYESFQRATDLLHFLPSLLKEDDSMPDKCDTELNFIELGSLWQAPLYEISLSLPMENIPAEGGSQPSCCEGRAVPVFNNLIRNQSSYDLEADFLNRQYILPGKCRFFMSDLRRVHDLIPAQPDYGYNLIIIDPPWENGSVYQKAVYPTLPNRYLLYLPIKQLAHIDGALVVLWITNREKLRAFVEDELFPAWGVADISEFFWLKVKPDGSLIGELDLFHHRPYECLLLGYINAKNVNSEKIPKNKVIVSIPGSHSRKPPLGRLLSEYVPGPKPARCIDLFARELVAGWTSWGNEPLHFQDSKYFLQRGSTISDTDA</sequence>
<dbReference type="RefSeq" id="XP_039119561.1">
    <property type="nucleotide sequence ID" value="XM_039263627.1"/>
</dbReference>
<evidence type="ECO:0000313" key="4">
    <source>
        <dbReference type="RefSeq" id="XP_039119560.1"/>
    </source>
</evidence>
<proteinExistence type="inferred from homology"/>
<dbReference type="GO" id="GO:0032259">
    <property type="term" value="P:methylation"/>
    <property type="evidence" value="ECO:0007669"/>
    <property type="project" value="InterPro"/>
</dbReference>
<accession>A0AB40AXI8</accession>
<reference evidence="4 5" key="1">
    <citation type="submission" date="2025-04" db="UniProtKB">
        <authorList>
            <consortium name="RefSeq"/>
        </authorList>
    </citation>
    <scope>IDENTIFICATION</scope>
</reference>
<dbReference type="PANTHER" id="PTHR12829">
    <property type="entry name" value="N6-ADENOSINE-METHYLTRANSFERASE"/>
    <property type="match status" value="1"/>
</dbReference>